<dbReference type="InterPro" id="IPR010230">
    <property type="entry name" value="FeS-cluster_ATPase_SufC"/>
</dbReference>
<dbReference type="Pfam" id="PF00005">
    <property type="entry name" value="ABC_tran"/>
    <property type="match status" value="1"/>
</dbReference>
<organism evidence="4">
    <name type="scientific">Scytosiphon lomentaria</name>
    <name type="common">Beanweed</name>
    <name type="synonym">Chorda lomentaria</name>
    <dbReference type="NCBI Taxonomy" id="27967"/>
    <lineage>
        <taxon>Eukaryota</taxon>
        <taxon>Sar</taxon>
        <taxon>Stramenopiles</taxon>
        <taxon>Ochrophyta</taxon>
        <taxon>PX clade</taxon>
        <taxon>Phaeophyceae</taxon>
        <taxon>Ectocarpales</taxon>
        <taxon>Scytosiphonaceae</taxon>
        <taxon>Scytosiphon</taxon>
    </lineage>
</organism>
<dbReference type="PROSITE" id="PS00211">
    <property type="entry name" value="ABC_TRANSPORTER_1"/>
    <property type="match status" value="1"/>
</dbReference>
<dbReference type="EMBL" id="MK798154">
    <property type="protein sequence ID" value="QQP22238.1"/>
    <property type="molecule type" value="Genomic_DNA"/>
</dbReference>
<protein>
    <submittedName>
        <fullName evidence="4">Ycf16</fullName>
    </submittedName>
</protein>
<dbReference type="SUPFAM" id="SSF52540">
    <property type="entry name" value="P-loop containing nucleoside triphosphate hydrolases"/>
    <property type="match status" value="1"/>
</dbReference>
<dbReference type="Gene3D" id="3.40.50.300">
    <property type="entry name" value="P-loop containing nucleotide triphosphate hydrolases"/>
    <property type="match status" value="1"/>
</dbReference>
<sequence>MTNKIRRECWMSTKTIPLLEIKNLHANINNNKILKGVNLSIFEGEIHAIMGTNGSGKSTLSKVIAGHPSYEVIEGEILFKGKNICDLDPDLRSHLGLFLAFQYPVEIAGVDNQEFLEAIYNAKQVSMNLPKANPLFFYELLREKLKMVNLDESFISRNVNEGFSGGEKKRNEILQFALLDSILGILDETDSGLDIDALKSISETINVLMKNKTKSIILITHYKRLLEYIKPDFIHVMQDGQIVKTGDATLANLLEEKGYDWLKPTIS</sequence>
<dbReference type="SMART" id="SM00382">
    <property type="entry name" value="AAA"/>
    <property type="match status" value="1"/>
</dbReference>
<dbReference type="GeneID" id="67145495"/>
<geneLocation type="chloroplast" evidence="4"/>
<keyword evidence="1" id="KW-0547">Nucleotide-binding</keyword>
<evidence type="ECO:0000256" key="1">
    <source>
        <dbReference type="ARBA" id="ARBA00022741"/>
    </source>
</evidence>
<dbReference type="InterPro" id="IPR003439">
    <property type="entry name" value="ABC_transporter-like_ATP-bd"/>
</dbReference>
<dbReference type="PANTHER" id="PTHR43204:SF1">
    <property type="entry name" value="ABC TRANSPORTER I FAMILY MEMBER 6, CHLOROPLASTIC"/>
    <property type="match status" value="1"/>
</dbReference>
<dbReference type="PROSITE" id="PS50893">
    <property type="entry name" value="ABC_TRANSPORTER_2"/>
    <property type="match status" value="1"/>
</dbReference>
<dbReference type="GO" id="GO:0016887">
    <property type="term" value="F:ATP hydrolysis activity"/>
    <property type="evidence" value="ECO:0007669"/>
    <property type="project" value="InterPro"/>
</dbReference>
<dbReference type="InterPro" id="IPR003593">
    <property type="entry name" value="AAA+_ATPase"/>
</dbReference>
<dbReference type="RefSeq" id="YP_010147380.1">
    <property type="nucleotide sequence ID" value="NC_057081.1"/>
</dbReference>
<evidence type="ECO:0000313" key="4">
    <source>
        <dbReference type="EMBL" id="QQP22238.1"/>
    </source>
</evidence>
<evidence type="ECO:0000259" key="3">
    <source>
        <dbReference type="PROSITE" id="PS50893"/>
    </source>
</evidence>
<gene>
    <name evidence="4" type="primary">ycf16</name>
</gene>
<evidence type="ECO:0000256" key="2">
    <source>
        <dbReference type="ARBA" id="ARBA00022840"/>
    </source>
</evidence>
<name>A0A7T8G5H6_SCYLO</name>
<dbReference type="InterPro" id="IPR027417">
    <property type="entry name" value="P-loop_NTPase"/>
</dbReference>
<dbReference type="InterPro" id="IPR017871">
    <property type="entry name" value="ABC_transporter-like_CS"/>
</dbReference>
<dbReference type="NCBIfam" id="TIGR01978">
    <property type="entry name" value="sufC"/>
    <property type="match status" value="1"/>
</dbReference>
<dbReference type="GO" id="GO:0005524">
    <property type="term" value="F:ATP binding"/>
    <property type="evidence" value="ECO:0007669"/>
    <property type="project" value="UniProtKB-KW"/>
</dbReference>
<proteinExistence type="predicted"/>
<reference evidence="4" key="1">
    <citation type="journal article" date="2019" name="Mitochondrial DNA Part B Resour">
        <title>The complete plastid genome of the brown alga Scytosiphon lomentaria (scytosiphonaceae, phaeophyceae).</title>
        <authorList>
            <person name="Xu K."/>
            <person name="Zhou B."/>
            <person name="Sun Y."/>
            <person name="Zang Y."/>
        </authorList>
    </citation>
    <scope>NUCLEOTIDE SEQUENCE</scope>
</reference>
<keyword evidence="4" id="KW-0934">Plastid</keyword>
<accession>A0A7T8G5H6</accession>
<dbReference type="PANTHER" id="PTHR43204">
    <property type="entry name" value="ABC TRANSPORTER I FAMILY MEMBER 6, CHLOROPLASTIC"/>
    <property type="match status" value="1"/>
</dbReference>
<keyword evidence="4" id="KW-0150">Chloroplast</keyword>
<dbReference type="CDD" id="cd03217">
    <property type="entry name" value="ABC_FeS_Assembly"/>
    <property type="match status" value="1"/>
</dbReference>
<feature type="domain" description="ABC transporter" evidence="3">
    <location>
        <begin position="19"/>
        <end position="264"/>
    </location>
</feature>
<dbReference type="AlphaFoldDB" id="A0A7T8G5H6"/>
<keyword evidence="2" id="KW-0067">ATP-binding</keyword>